<dbReference type="Proteomes" id="UP001274830">
    <property type="component" value="Unassembled WGS sequence"/>
</dbReference>
<dbReference type="AlphaFoldDB" id="A0AAE1C0B5"/>
<accession>A0AAE1C0B5</accession>
<feature type="compositionally biased region" description="Polar residues" evidence="1">
    <location>
        <begin position="115"/>
        <end position="127"/>
    </location>
</feature>
<reference evidence="2" key="1">
    <citation type="submission" date="2023-07" db="EMBL/GenBank/DDBJ databases">
        <title>Black Yeasts Isolated from many extreme environments.</title>
        <authorList>
            <person name="Coleine C."/>
            <person name="Stajich J.E."/>
            <person name="Selbmann L."/>
        </authorList>
    </citation>
    <scope>NUCLEOTIDE SEQUENCE</scope>
    <source>
        <strain evidence="2">CCFEE 5485</strain>
    </source>
</reference>
<gene>
    <name evidence="2" type="ORF">LTR78_006317</name>
</gene>
<organism evidence="2 3">
    <name type="scientific">Recurvomyces mirabilis</name>
    <dbReference type="NCBI Taxonomy" id="574656"/>
    <lineage>
        <taxon>Eukaryota</taxon>
        <taxon>Fungi</taxon>
        <taxon>Dikarya</taxon>
        <taxon>Ascomycota</taxon>
        <taxon>Pezizomycotina</taxon>
        <taxon>Dothideomycetes</taxon>
        <taxon>Dothideomycetidae</taxon>
        <taxon>Mycosphaerellales</taxon>
        <taxon>Teratosphaeriaceae</taxon>
        <taxon>Recurvomyces</taxon>
    </lineage>
</organism>
<evidence type="ECO:0000313" key="2">
    <source>
        <dbReference type="EMBL" id="KAK3673764.1"/>
    </source>
</evidence>
<name>A0AAE1C0B5_9PEZI</name>
<evidence type="ECO:0000313" key="3">
    <source>
        <dbReference type="Proteomes" id="UP001274830"/>
    </source>
</evidence>
<sequence>MDPEVARMMADLGVERRDYVSAPEFDRGQTMHENPTIAQEYEARRDRIINNAPEENEEAKFLRNWNNRALFERDELAENLQDRYSGQAHREALKAAVANGRYEHVDDERRPRRYVTSNAPNHNSFSSDFEPRSFANSNHAGKSGGHDGMRGRSAMKTAPNPICAPSPRAQGRLRFIHGQRVDVATMNGTAGALPPAPKAPAAARTLSNATSTATRSLPAVLTASTVPQPALTFTEEIALTAKKHRADWYAFNPGTESDDYYKKNPDEKALLRAAYIQCIKDALIAAKIPDSDAAAVVRGKSEKRAWMLKEAVKAKAWIENNQVAEANEYYTAHPQKIDFYKAAKVNFKPKVNDTTAAQVEALGDALKSTTLNTAATMSSSAVQALVLEDVNINSVAQKDATTVPASKPAVANNAASLAGPCVPPTGGTGTLVAKPTSPSRVILSAVSKKAASGHLVTTKPAIIEHGTANDGFVETSNGVKDSTTAPTTIGGVILGTFPGDRPALTIAAASPPTQQKENNGGVLGYLNACIRDALGNLMSKHTWPINNQDNMDVNAVASPQGLNPRNIISSMESLAENLRKISANANAQASADAAKAASESIEGFKDGGKTGYQGFEAEIMNKESDYGVPYGLQRVMEIMPDEDGLFDE</sequence>
<feature type="region of interest" description="Disordered" evidence="1">
    <location>
        <begin position="114"/>
        <end position="149"/>
    </location>
</feature>
<protein>
    <submittedName>
        <fullName evidence="2">Uncharacterized protein</fullName>
    </submittedName>
</protein>
<comment type="caution">
    <text evidence="2">The sequence shown here is derived from an EMBL/GenBank/DDBJ whole genome shotgun (WGS) entry which is preliminary data.</text>
</comment>
<proteinExistence type="predicted"/>
<dbReference type="EMBL" id="JAUTXT010000023">
    <property type="protein sequence ID" value="KAK3673764.1"/>
    <property type="molecule type" value="Genomic_DNA"/>
</dbReference>
<evidence type="ECO:0000256" key="1">
    <source>
        <dbReference type="SAM" id="MobiDB-lite"/>
    </source>
</evidence>
<keyword evidence="3" id="KW-1185">Reference proteome</keyword>